<dbReference type="SMART" id="SM00672">
    <property type="entry name" value="CAP10"/>
    <property type="match status" value="1"/>
</dbReference>
<dbReference type="EMBL" id="GL883093">
    <property type="protein sequence ID" value="EGG11221.1"/>
    <property type="molecule type" value="Genomic_DNA"/>
</dbReference>
<protein>
    <submittedName>
        <fullName evidence="4">Family 90 glycosyltransferase</fullName>
    </submittedName>
</protein>
<dbReference type="KEGG" id="mlr:MELLADRAFT_92297"/>
<dbReference type="RefSeq" id="XP_007405823.1">
    <property type="nucleotide sequence ID" value="XM_007405761.1"/>
</dbReference>
<keyword evidence="2" id="KW-0812">Transmembrane</keyword>
<dbReference type="GeneID" id="18936195"/>
<dbReference type="HOGENOM" id="CLU_005027_3_0_1"/>
<feature type="region of interest" description="Disordered" evidence="1">
    <location>
        <begin position="79"/>
        <end position="101"/>
    </location>
</feature>
<dbReference type="GO" id="GO:0016740">
    <property type="term" value="F:transferase activity"/>
    <property type="evidence" value="ECO:0007669"/>
    <property type="project" value="UniProtKB-KW"/>
</dbReference>
<dbReference type="Pfam" id="PF05686">
    <property type="entry name" value="Glyco_transf_90"/>
    <property type="match status" value="1"/>
</dbReference>
<name>F4R939_MELLP</name>
<evidence type="ECO:0000313" key="4">
    <source>
        <dbReference type="EMBL" id="EGG11221.1"/>
    </source>
</evidence>
<dbReference type="STRING" id="747676.F4R939"/>
<reference evidence="5" key="1">
    <citation type="journal article" date="2011" name="Proc. Natl. Acad. Sci. U.S.A.">
        <title>Obligate biotrophy features unraveled by the genomic analysis of rust fungi.</title>
        <authorList>
            <person name="Duplessis S."/>
            <person name="Cuomo C.A."/>
            <person name="Lin Y.-C."/>
            <person name="Aerts A."/>
            <person name="Tisserant E."/>
            <person name="Veneault-Fourrey C."/>
            <person name="Joly D.L."/>
            <person name="Hacquard S."/>
            <person name="Amselem J."/>
            <person name="Cantarel B.L."/>
            <person name="Chiu R."/>
            <person name="Coutinho P.M."/>
            <person name="Feau N."/>
            <person name="Field M."/>
            <person name="Frey P."/>
            <person name="Gelhaye E."/>
            <person name="Goldberg J."/>
            <person name="Grabherr M.G."/>
            <person name="Kodira C.D."/>
            <person name="Kohler A."/>
            <person name="Kuees U."/>
            <person name="Lindquist E.A."/>
            <person name="Lucas S.M."/>
            <person name="Mago R."/>
            <person name="Mauceli E."/>
            <person name="Morin E."/>
            <person name="Murat C."/>
            <person name="Pangilinan J.L."/>
            <person name="Park R."/>
            <person name="Pearson M."/>
            <person name="Quesneville H."/>
            <person name="Rouhier N."/>
            <person name="Sakthikumar S."/>
            <person name="Salamov A.A."/>
            <person name="Schmutz J."/>
            <person name="Selles B."/>
            <person name="Shapiro H."/>
            <person name="Tanguay P."/>
            <person name="Tuskan G.A."/>
            <person name="Henrissat B."/>
            <person name="Van de Peer Y."/>
            <person name="Rouze P."/>
            <person name="Ellis J.G."/>
            <person name="Dodds P.N."/>
            <person name="Schein J.E."/>
            <person name="Zhong S."/>
            <person name="Hamelin R.C."/>
            <person name="Grigoriev I.V."/>
            <person name="Szabo L.J."/>
            <person name="Martin F."/>
        </authorList>
    </citation>
    <scope>NUCLEOTIDE SEQUENCE [LARGE SCALE GENOMIC DNA]</scope>
    <source>
        <strain evidence="5">98AG31 / pathotype 3-4-7</strain>
    </source>
</reference>
<dbReference type="eggNOG" id="KOG2458">
    <property type="taxonomic scope" value="Eukaryota"/>
</dbReference>
<evidence type="ECO:0000313" key="5">
    <source>
        <dbReference type="Proteomes" id="UP000001072"/>
    </source>
</evidence>
<sequence length="656" mass="76165">MISPIRFKSILYLIFVFILFSIFYTIIILDSSNRSSLTNYLSNHSNSIKSSIIPNRFKWSTWNSNDFNQLEDHLLINQTNSNSNSTSTTATTTTNTNTSSSIINPTYHQNGYYLLPNQSKFKSHPILSLIERSQKEWNEKLQRNSKSLAECITEYKRRYKRSPPYGFEKWWEYVIKSNVILKDEYDQIEKDLKPFLAIEPNDLNHRSWVMSNERPETFTLSIPIKSNQNVTISGPEAHLVRATDLANLINLFVDLLPLDEHQSVYNLTFTKHDQPAVQMTYSRKQKMLDLADAGEYLSPSDYIKPNDPKLSNWANACSTSSSLYHNETHQITSEEEDLLKLQKSFIFDHPAAMDLCQHPESKSLHGFTSAPGTDNIELVPLFTFAKTTTQNDVLVTPLEQFSDTYIGDDPSWNSKKLNKLLWRGSTTGAEFMKGIDWKSSQRSRLHFISHENKITNQPDRLKVLVEDSKTKEVNVLDRELKRLNDRFMDTSFSGGPVQCDPETCDYMRSHIQFAHTMGLDESYQYKYLIDLDGNGWSGRFHRLMSTKSLVLKSTIFPEWYADRVQPWVHYVPIKVDYSDLYDVMVFFLGDENQDPNLKEIKKGHDDLAEKIATDGKRWAAEHWRREDMAAYMFRLVLEWRRIMLRGQAGVKLDYGE</sequence>
<keyword evidence="2" id="KW-0472">Membrane</keyword>
<dbReference type="AlphaFoldDB" id="F4R939"/>
<dbReference type="InterPro" id="IPR051091">
    <property type="entry name" value="O-Glucosyltr/Glycosyltrsf_90"/>
</dbReference>
<dbReference type="InParanoid" id="F4R939"/>
<organism evidence="5">
    <name type="scientific">Melampsora larici-populina (strain 98AG31 / pathotype 3-4-7)</name>
    <name type="common">Poplar leaf rust fungus</name>
    <dbReference type="NCBI Taxonomy" id="747676"/>
    <lineage>
        <taxon>Eukaryota</taxon>
        <taxon>Fungi</taxon>
        <taxon>Dikarya</taxon>
        <taxon>Basidiomycota</taxon>
        <taxon>Pucciniomycotina</taxon>
        <taxon>Pucciniomycetes</taxon>
        <taxon>Pucciniales</taxon>
        <taxon>Melampsoraceae</taxon>
        <taxon>Melampsora</taxon>
    </lineage>
</organism>
<keyword evidence="2" id="KW-1133">Transmembrane helix</keyword>
<dbReference type="PANTHER" id="PTHR12203:SF118">
    <property type="entry name" value="BETA-1,2-XYLOSYLTRANSFERASE 1"/>
    <property type="match status" value="1"/>
</dbReference>
<feature type="domain" description="Glycosyl transferase CAP10" evidence="3">
    <location>
        <begin position="353"/>
        <end position="639"/>
    </location>
</feature>
<feature type="transmembrane region" description="Helical" evidence="2">
    <location>
        <begin position="9"/>
        <end position="29"/>
    </location>
</feature>
<gene>
    <name evidence="4" type="ORF">MELLADRAFT_92297</name>
</gene>
<dbReference type="Proteomes" id="UP000001072">
    <property type="component" value="Unassembled WGS sequence"/>
</dbReference>
<dbReference type="PANTHER" id="PTHR12203">
    <property type="entry name" value="KDEL LYS-ASP-GLU-LEU CONTAINING - RELATED"/>
    <property type="match status" value="1"/>
</dbReference>
<proteinExistence type="predicted"/>
<keyword evidence="5" id="KW-1185">Reference proteome</keyword>
<dbReference type="VEuPathDB" id="FungiDB:MELLADRAFT_92297"/>
<evidence type="ECO:0000256" key="2">
    <source>
        <dbReference type="SAM" id="Phobius"/>
    </source>
</evidence>
<dbReference type="OrthoDB" id="541052at2759"/>
<evidence type="ECO:0000259" key="3">
    <source>
        <dbReference type="SMART" id="SM00672"/>
    </source>
</evidence>
<evidence type="ECO:0000256" key="1">
    <source>
        <dbReference type="SAM" id="MobiDB-lite"/>
    </source>
</evidence>
<keyword evidence="4" id="KW-0808">Transferase</keyword>
<dbReference type="InterPro" id="IPR006598">
    <property type="entry name" value="CAP10"/>
</dbReference>
<accession>F4R939</accession>